<feature type="domain" description="Aspartyl/asparaginy/proline hydroxylase" evidence="2">
    <location>
        <begin position="139"/>
        <end position="234"/>
    </location>
</feature>
<dbReference type="Gene3D" id="2.60.120.330">
    <property type="entry name" value="B-lactam Antibiotic, Isopenicillin N Synthase, Chain"/>
    <property type="match status" value="1"/>
</dbReference>
<dbReference type="Proteomes" id="UP000678276">
    <property type="component" value="Unassembled WGS sequence"/>
</dbReference>
<dbReference type="RefSeq" id="WP_209593724.1">
    <property type="nucleotide sequence ID" value="NZ_JAGJCF010000003.1"/>
</dbReference>
<dbReference type="EMBL" id="JAGJCF010000003">
    <property type="protein sequence ID" value="MBP0615319.1"/>
    <property type="molecule type" value="Genomic_DNA"/>
</dbReference>
<keyword evidence="1" id="KW-0812">Transmembrane</keyword>
<dbReference type="InterPro" id="IPR007803">
    <property type="entry name" value="Asp/Arg/Pro-Hydrxlase"/>
</dbReference>
<organism evidence="3 4">
    <name type="scientific">Jiella mangrovi</name>
    <dbReference type="NCBI Taxonomy" id="2821407"/>
    <lineage>
        <taxon>Bacteria</taxon>
        <taxon>Pseudomonadati</taxon>
        <taxon>Pseudomonadota</taxon>
        <taxon>Alphaproteobacteria</taxon>
        <taxon>Hyphomicrobiales</taxon>
        <taxon>Aurantimonadaceae</taxon>
        <taxon>Jiella</taxon>
    </lineage>
</organism>
<reference evidence="3 4" key="1">
    <citation type="submission" date="2021-04" db="EMBL/GenBank/DDBJ databases">
        <title>Whole genome sequence of Jiella sp. KSK16Y-1.</title>
        <authorList>
            <person name="Tuo L."/>
        </authorList>
    </citation>
    <scope>NUCLEOTIDE SEQUENCE [LARGE SCALE GENOMIC DNA]</scope>
    <source>
        <strain evidence="3 4">KSK16Y-1</strain>
    </source>
</reference>
<gene>
    <name evidence="3" type="ORF">J6595_06985</name>
</gene>
<keyword evidence="4" id="KW-1185">Reference proteome</keyword>
<evidence type="ECO:0000313" key="3">
    <source>
        <dbReference type="EMBL" id="MBP0615319.1"/>
    </source>
</evidence>
<comment type="caution">
    <text evidence="3">The sequence shown here is derived from an EMBL/GenBank/DDBJ whole genome shotgun (WGS) entry which is preliminary data.</text>
</comment>
<sequence>MTRKTRKLIRRIAIALPLAVLCFWLIPIVTIVWIVCGLIDVGRNKAKTQLMYSRYFMGNGIPTWLLSPFNLLIDLLSYKNPGVWRLEDFPPEWRAEIDTVLDTFREKKTEIIADIDQQFPAGRRGMYVYQWFGKQFVDDVPEFNREFKYVKTIAVSVFSGKESTTWHYGPLRLTLRVLLNLEPADSDRVFIECNGVKHLWRDDPLYIFDDTLFHQSVNEVDARRYNVFMDVIRPSPVPGFLSTLLIGVSALADRLKAMFYKNWKMIDRRGEAAKPAS</sequence>
<evidence type="ECO:0000313" key="4">
    <source>
        <dbReference type="Proteomes" id="UP000678276"/>
    </source>
</evidence>
<keyword evidence="1" id="KW-1133">Transmembrane helix</keyword>
<evidence type="ECO:0000259" key="2">
    <source>
        <dbReference type="Pfam" id="PF05118"/>
    </source>
</evidence>
<name>A0ABS4BGY1_9HYPH</name>
<feature type="transmembrane region" description="Helical" evidence="1">
    <location>
        <begin position="12"/>
        <end position="35"/>
    </location>
</feature>
<dbReference type="InterPro" id="IPR027443">
    <property type="entry name" value="IPNS-like_sf"/>
</dbReference>
<protein>
    <submittedName>
        <fullName evidence="3">Aspartyl/asparaginyl beta-hydroxylase domain-containing protein</fullName>
    </submittedName>
</protein>
<keyword evidence="1" id="KW-0472">Membrane</keyword>
<proteinExistence type="predicted"/>
<evidence type="ECO:0000256" key="1">
    <source>
        <dbReference type="SAM" id="Phobius"/>
    </source>
</evidence>
<dbReference type="Pfam" id="PF05118">
    <property type="entry name" value="Asp_Arg_Hydrox"/>
    <property type="match status" value="1"/>
</dbReference>
<accession>A0ABS4BGY1</accession>